<feature type="repeat" description="PPR" evidence="3">
    <location>
        <begin position="44"/>
        <end position="78"/>
    </location>
</feature>
<dbReference type="Gene3D" id="1.25.40.10">
    <property type="entry name" value="Tetratricopeptide repeat domain"/>
    <property type="match status" value="1"/>
</dbReference>
<reference evidence="4 6" key="1">
    <citation type="journal article" date="2011" name="Nature">
        <title>The Medicago genome provides insight into the evolution of rhizobial symbioses.</title>
        <authorList>
            <person name="Young N.D."/>
            <person name="Debelle F."/>
            <person name="Oldroyd G.E."/>
            <person name="Geurts R."/>
            <person name="Cannon S.B."/>
            <person name="Udvardi M.K."/>
            <person name="Benedito V.A."/>
            <person name="Mayer K.F."/>
            <person name="Gouzy J."/>
            <person name="Schoof H."/>
            <person name="Van de Peer Y."/>
            <person name="Proost S."/>
            <person name="Cook D.R."/>
            <person name="Meyers B.C."/>
            <person name="Spannagl M."/>
            <person name="Cheung F."/>
            <person name="De Mita S."/>
            <person name="Krishnakumar V."/>
            <person name="Gundlach H."/>
            <person name="Zhou S."/>
            <person name="Mudge J."/>
            <person name="Bharti A.K."/>
            <person name="Murray J.D."/>
            <person name="Naoumkina M.A."/>
            <person name="Rosen B."/>
            <person name="Silverstein K.A."/>
            <person name="Tang H."/>
            <person name="Rombauts S."/>
            <person name="Zhao P.X."/>
            <person name="Zhou P."/>
            <person name="Barbe V."/>
            <person name="Bardou P."/>
            <person name="Bechner M."/>
            <person name="Bellec A."/>
            <person name="Berger A."/>
            <person name="Berges H."/>
            <person name="Bidwell S."/>
            <person name="Bisseling T."/>
            <person name="Choisne N."/>
            <person name="Couloux A."/>
            <person name="Denny R."/>
            <person name="Deshpande S."/>
            <person name="Dai X."/>
            <person name="Doyle J.J."/>
            <person name="Dudez A.M."/>
            <person name="Farmer A.D."/>
            <person name="Fouteau S."/>
            <person name="Franken C."/>
            <person name="Gibelin C."/>
            <person name="Gish J."/>
            <person name="Goldstein S."/>
            <person name="Gonzalez A.J."/>
            <person name="Green P.J."/>
            <person name="Hallab A."/>
            <person name="Hartog M."/>
            <person name="Hua A."/>
            <person name="Humphray S.J."/>
            <person name="Jeong D.H."/>
            <person name="Jing Y."/>
            <person name="Jocker A."/>
            <person name="Kenton S.M."/>
            <person name="Kim D.J."/>
            <person name="Klee K."/>
            <person name="Lai H."/>
            <person name="Lang C."/>
            <person name="Lin S."/>
            <person name="Macmil S.L."/>
            <person name="Magdelenat G."/>
            <person name="Matthews L."/>
            <person name="McCorrison J."/>
            <person name="Monaghan E.L."/>
            <person name="Mun J.H."/>
            <person name="Najar F.Z."/>
            <person name="Nicholson C."/>
            <person name="Noirot C."/>
            <person name="O'Bleness M."/>
            <person name="Paule C.R."/>
            <person name="Poulain J."/>
            <person name="Prion F."/>
            <person name="Qin B."/>
            <person name="Qu C."/>
            <person name="Retzel E.F."/>
            <person name="Riddle C."/>
            <person name="Sallet E."/>
            <person name="Samain S."/>
            <person name="Samson N."/>
            <person name="Sanders I."/>
            <person name="Saurat O."/>
            <person name="Scarpelli C."/>
            <person name="Schiex T."/>
            <person name="Segurens B."/>
            <person name="Severin A.J."/>
            <person name="Sherrier D.J."/>
            <person name="Shi R."/>
            <person name="Sims S."/>
            <person name="Singer S.R."/>
            <person name="Sinharoy S."/>
            <person name="Sterck L."/>
            <person name="Viollet A."/>
            <person name="Wang B.B."/>
            <person name="Wang K."/>
            <person name="Wang M."/>
            <person name="Wang X."/>
            <person name="Warfsmann J."/>
            <person name="Weissenbach J."/>
            <person name="White D.D."/>
            <person name="White J.D."/>
            <person name="Wiley G.B."/>
            <person name="Wincker P."/>
            <person name="Xing Y."/>
            <person name="Yang L."/>
            <person name="Yao Z."/>
            <person name="Ying F."/>
            <person name="Zhai J."/>
            <person name="Zhou L."/>
            <person name="Zuber A."/>
            <person name="Denarie J."/>
            <person name="Dixon R.A."/>
            <person name="May G.D."/>
            <person name="Schwartz D.C."/>
            <person name="Rogers J."/>
            <person name="Quetier F."/>
            <person name="Town C.D."/>
            <person name="Roe B.A."/>
        </authorList>
    </citation>
    <scope>NUCLEOTIDE SEQUENCE [LARGE SCALE GENOMIC DNA]</scope>
    <source>
        <strain evidence="4">A17</strain>
        <strain evidence="5 6">cv. Jemalong A17</strain>
    </source>
</reference>
<evidence type="ECO:0000313" key="5">
    <source>
        <dbReference type="EnsemblPlants" id="AES98721"/>
    </source>
</evidence>
<dbReference type="HOGENOM" id="CLU_2124760_0_0_1"/>
<evidence type="ECO:0000313" key="4">
    <source>
        <dbReference type="EMBL" id="AES98721.1"/>
    </source>
</evidence>
<protein>
    <submittedName>
        <fullName evidence="4">Pentatricopeptide (PPR) repeat protein</fullName>
    </submittedName>
</protein>
<gene>
    <name evidence="4" type="ordered locus">MTR_5g072010</name>
</gene>
<keyword evidence="6" id="KW-1185">Reference proteome</keyword>
<dbReference type="InterPro" id="IPR002885">
    <property type="entry name" value="PPR_rpt"/>
</dbReference>
<dbReference type="AlphaFoldDB" id="G7K742"/>
<dbReference type="PaxDb" id="3880-AES98721"/>
<dbReference type="Proteomes" id="UP000002051">
    <property type="component" value="Chromosome 5"/>
</dbReference>
<dbReference type="PROSITE" id="PS51375">
    <property type="entry name" value="PPR"/>
    <property type="match status" value="1"/>
</dbReference>
<dbReference type="Pfam" id="PF13041">
    <property type="entry name" value="PPR_2"/>
    <property type="match status" value="1"/>
</dbReference>
<accession>G7K742</accession>
<dbReference type="NCBIfam" id="TIGR00756">
    <property type="entry name" value="PPR"/>
    <property type="match status" value="1"/>
</dbReference>
<dbReference type="EMBL" id="CM001221">
    <property type="protein sequence ID" value="AES98721.1"/>
    <property type="molecule type" value="Genomic_DNA"/>
</dbReference>
<dbReference type="STRING" id="3880.G7K742"/>
<organism evidence="4 6">
    <name type="scientific">Medicago truncatula</name>
    <name type="common">Barrel medic</name>
    <name type="synonym">Medicago tribuloides</name>
    <dbReference type="NCBI Taxonomy" id="3880"/>
    <lineage>
        <taxon>Eukaryota</taxon>
        <taxon>Viridiplantae</taxon>
        <taxon>Streptophyta</taxon>
        <taxon>Embryophyta</taxon>
        <taxon>Tracheophyta</taxon>
        <taxon>Spermatophyta</taxon>
        <taxon>Magnoliopsida</taxon>
        <taxon>eudicotyledons</taxon>
        <taxon>Gunneridae</taxon>
        <taxon>Pentapetalae</taxon>
        <taxon>rosids</taxon>
        <taxon>fabids</taxon>
        <taxon>Fabales</taxon>
        <taxon>Fabaceae</taxon>
        <taxon>Papilionoideae</taxon>
        <taxon>50 kb inversion clade</taxon>
        <taxon>NPAAA clade</taxon>
        <taxon>Hologalegina</taxon>
        <taxon>IRL clade</taxon>
        <taxon>Trifolieae</taxon>
        <taxon>Medicago</taxon>
    </lineage>
</organism>
<evidence type="ECO:0000256" key="2">
    <source>
        <dbReference type="ARBA" id="ARBA00022737"/>
    </source>
</evidence>
<dbReference type="PANTHER" id="PTHR46128:SF211">
    <property type="entry name" value="PENTACOTRIPEPTIDE-REPEAT REGION OF PRORP DOMAIN-CONTAINING PROTEIN"/>
    <property type="match status" value="1"/>
</dbReference>
<evidence type="ECO:0000256" key="3">
    <source>
        <dbReference type="PROSITE-ProRule" id="PRU00708"/>
    </source>
</evidence>
<evidence type="ECO:0000313" key="6">
    <source>
        <dbReference type="Proteomes" id="UP000002051"/>
    </source>
</evidence>
<name>G7K742_MEDTR</name>
<comment type="similarity">
    <text evidence="1">Belongs to the PPR family. P subfamily.</text>
</comment>
<sequence>MASNNAFRLLRKMEWQVVPNIVIYNMIIDSSFKDGLLIQARRLNSKIVVSLMKCIARVKRIDEAINLLSEMYSKNWVPDSVTYNSLIDGLSKSRIISYNMCSCCESQLKLTQMK</sequence>
<dbReference type="PANTHER" id="PTHR46128">
    <property type="entry name" value="MITOCHONDRIAL GROUP I INTRON SPLICING FACTOR CCM1"/>
    <property type="match status" value="1"/>
</dbReference>
<dbReference type="InterPro" id="IPR050872">
    <property type="entry name" value="PPR_P_subfamily"/>
</dbReference>
<dbReference type="eggNOG" id="KOG4197">
    <property type="taxonomic scope" value="Eukaryota"/>
</dbReference>
<evidence type="ECO:0000256" key="1">
    <source>
        <dbReference type="ARBA" id="ARBA00007626"/>
    </source>
</evidence>
<dbReference type="InterPro" id="IPR011990">
    <property type="entry name" value="TPR-like_helical_dom_sf"/>
</dbReference>
<dbReference type="EnsemblPlants" id="AES98721">
    <property type="protein sequence ID" value="AES98721"/>
    <property type="gene ID" value="MTR_5g072010"/>
</dbReference>
<reference evidence="4 6" key="2">
    <citation type="journal article" date="2014" name="BMC Genomics">
        <title>An improved genome release (version Mt4.0) for the model legume Medicago truncatula.</title>
        <authorList>
            <person name="Tang H."/>
            <person name="Krishnakumar V."/>
            <person name="Bidwell S."/>
            <person name="Rosen B."/>
            <person name="Chan A."/>
            <person name="Zhou S."/>
            <person name="Gentzbittel L."/>
            <person name="Childs K.L."/>
            <person name="Yandell M."/>
            <person name="Gundlach H."/>
            <person name="Mayer K.F."/>
            <person name="Schwartz D.C."/>
            <person name="Town C.D."/>
        </authorList>
    </citation>
    <scope>GENOME REANNOTATION</scope>
    <source>
        <strain evidence="5 6">cv. Jemalong A17</strain>
    </source>
</reference>
<keyword evidence="2" id="KW-0677">Repeat</keyword>
<reference evidence="5" key="3">
    <citation type="submission" date="2015-04" db="UniProtKB">
        <authorList>
            <consortium name="EnsemblPlants"/>
        </authorList>
    </citation>
    <scope>IDENTIFICATION</scope>
    <source>
        <strain evidence="5">cv. Jemalong A17</strain>
    </source>
</reference>
<proteinExistence type="inferred from homology"/>